<comment type="caution">
    <text evidence="1">The sequence shown here is derived from an EMBL/GenBank/DDBJ whole genome shotgun (WGS) entry which is preliminary data.</text>
</comment>
<protein>
    <submittedName>
        <fullName evidence="1">DUF3991 domain-containing protein</fullName>
    </submittedName>
</protein>
<accession>A0AC61R0F2</accession>
<reference evidence="1" key="1">
    <citation type="submission" date="2019-04" db="EMBL/GenBank/DDBJ databases">
        <title>Microbes associate with the intestines of laboratory mice.</title>
        <authorList>
            <person name="Navarre W."/>
            <person name="Wong E."/>
            <person name="Huang K."/>
            <person name="Tropini C."/>
            <person name="Ng K."/>
            <person name="Yu B."/>
        </authorList>
    </citation>
    <scope>NUCLEOTIDE SEQUENCE</scope>
    <source>
        <strain evidence="1">NM72_1-8</strain>
    </source>
</reference>
<gene>
    <name evidence="1" type="ORF">E5357_09210</name>
</gene>
<dbReference type="EMBL" id="SRZB01000018">
    <property type="protein sequence ID" value="TGX98386.1"/>
    <property type="molecule type" value="Genomic_DNA"/>
</dbReference>
<proteinExistence type="predicted"/>
<evidence type="ECO:0000313" key="1">
    <source>
        <dbReference type="EMBL" id="TGX98386.1"/>
    </source>
</evidence>
<name>A0AC61R0F2_9FIRM</name>
<evidence type="ECO:0000313" key="2">
    <source>
        <dbReference type="Proteomes" id="UP000307720"/>
    </source>
</evidence>
<dbReference type="Proteomes" id="UP000307720">
    <property type="component" value="Unassembled WGS sequence"/>
</dbReference>
<sequence length="325" mass="36083">MPGVTKEQIARAKEWDLLSYLQAFEPQELRKCGGREYRTVTHDSLKISNGKWNWHSRGIGGRTALDYLVKVRGMDFVSAVETLCGERGAAVWTPSEVPRREKPEKPFTLPQENRCGTAAVSYLLGRGIDAEVISQCIREGILYESRGYHNCVFVGKDSKGKARYACLRGIYGTFKNDVDGSDKRYSFSLPSAEKDSPYVAVTESPIDALSVASLLKMQGEDWTKNHYLSLGGTAPRALLGFLHDHPAVNCISLCLDNDRAGLSGMEKIREALKEDAELSRRVRVVVDNPPPDFGGKDYNELLQKTAARYAAAKREKTKPGCGMEK</sequence>
<keyword evidence="2" id="KW-1185">Reference proteome</keyword>
<organism evidence="1 2">
    <name type="scientific">Hominisplanchenecus murintestinalis</name>
    <dbReference type="NCBI Taxonomy" id="2941517"/>
    <lineage>
        <taxon>Bacteria</taxon>
        <taxon>Bacillati</taxon>
        <taxon>Bacillota</taxon>
        <taxon>Clostridia</taxon>
        <taxon>Lachnospirales</taxon>
        <taxon>Lachnospiraceae</taxon>
        <taxon>Hominisplanchenecus</taxon>
    </lineage>
</organism>